<reference evidence="1 2" key="1">
    <citation type="journal article" date="2020" name="BMC Genomics">
        <title>Correction to: Identification and distribution of gene clusters required for synthesis of sphingolipid metabolism inhibitors in diverse species of the filamentous fungus Fusarium.</title>
        <authorList>
            <person name="Kim H.S."/>
            <person name="Lohmar J.M."/>
            <person name="Busman M."/>
            <person name="Brown D.W."/>
            <person name="Naumann T.A."/>
            <person name="Divon H.H."/>
            <person name="Lysoe E."/>
            <person name="Uhlig S."/>
            <person name="Proctor R.H."/>
        </authorList>
    </citation>
    <scope>NUCLEOTIDE SEQUENCE [LARGE SCALE GENOMIC DNA]</scope>
    <source>
        <strain evidence="1 2">NRRL 25214</strain>
    </source>
</reference>
<protein>
    <submittedName>
        <fullName evidence="1">Uncharacterized protein</fullName>
    </submittedName>
</protein>
<sequence length="156" mass="16673">MALLPAPDVSLVISAQAIANRFTNFSQATLPMPQLTEHVQILLDFENEDPASSGDMAPGGEMASLNHLITPMGRVYLVAVVLDLWTVFNAILNAHGKEFGINSGGSGTRMTGQLPPDAFEEDQTLGGNWIKDKIDTIPIRAPGFVSDDVPAEASRV</sequence>
<organism evidence="1 2">
    <name type="scientific">Fusarium anthophilum</name>
    <dbReference type="NCBI Taxonomy" id="48485"/>
    <lineage>
        <taxon>Eukaryota</taxon>
        <taxon>Fungi</taxon>
        <taxon>Dikarya</taxon>
        <taxon>Ascomycota</taxon>
        <taxon>Pezizomycotina</taxon>
        <taxon>Sordariomycetes</taxon>
        <taxon>Hypocreomycetidae</taxon>
        <taxon>Hypocreales</taxon>
        <taxon>Nectriaceae</taxon>
        <taxon>Fusarium</taxon>
        <taxon>Fusarium fujikuroi species complex</taxon>
    </lineage>
</organism>
<evidence type="ECO:0000313" key="1">
    <source>
        <dbReference type="EMBL" id="KAF5254202.1"/>
    </source>
</evidence>
<accession>A0A8H4ZWP5</accession>
<gene>
    <name evidence="1" type="ORF">FANTH_1084</name>
</gene>
<dbReference type="EMBL" id="JABEVY010000026">
    <property type="protein sequence ID" value="KAF5254202.1"/>
    <property type="molecule type" value="Genomic_DNA"/>
</dbReference>
<proteinExistence type="predicted"/>
<comment type="caution">
    <text evidence="1">The sequence shown here is derived from an EMBL/GenBank/DDBJ whole genome shotgun (WGS) entry which is preliminary data.</text>
</comment>
<dbReference type="Proteomes" id="UP000573603">
    <property type="component" value="Unassembled WGS sequence"/>
</dbReference>
<dbReference type="AlphaFoldDB" id="A0A8H4ZWP5"/>
<keyword evidence="2" id="KW-1185">Reference proteome</keyword>
<evidence type="ECO:0000313" key="2">
    <source>
        <dbReference type="Proteomes" id="UP000573603"/>
    </source>
</evidence>
<name>A0A8H4ZWP5_9HYPO</name>